<dbReference type="Pfam" id="PF10267">
    <property type="entry name" value="Tmemb_cc2"/>
    <property type="match status" value="1"/>
</dbReference>
<sequence length="437" mass="49937">MRKVLCMRMRMRPFTYLFLLLLSSSPPHGEEVSRGGDKKVLRAEEDLKSQGTMLPSNTASCRSMPSSKGGPSGHSSLSNMEPGQSVQESIRHRILCLTEQLQVEKASRDEYIVGYLKLVSKANRHQALHIRQAFEKLNQRASATIAQIERRLHQYHRQLQELEGACRPKSSMLKAKHSLDSCEQPSSQKALVLETPRSGEEDSLATKLSEVTPGKFLETKLEVQQGDLLVHMKEELTEVKKLYLSLQASCEGLKQKSQADLQLSLEALQEKKCRQQLVEEQVNEQLQEYLDEIYHLKHNLACTEEKMAYLSYERAKEIWEVMETLKIQIAKLETLQQVAQLEMVDKLRSRPQEFLFKFISLLLTLATILLVFISSAFACPWPLVKTRLRTCTSLVLIGLGALAWQKWHAISTTDWQAWVTSKWRLYAKDPKPLSEGM</sequence>
<evidence type="ECO:0000313" key="12">
    <source>
        <dbReference type="RefSeq" id="XP_007955381.1"/>
    </source>
</evidence>
<feature type="chain" id="PRO_5034924604" evidence="10">
    <location>
        <begin position="30"/>
        <end position="437"/>
    </location>
</feature>
<keyword evidence="4 9" id="KW-1133">Transmembrane helix</keyword>
<comment type="similarity">
    <text evidence="2">Belongs to the TEX28 family.</text>
</comment>
<keyword evidence="10" id="KW-0732">Signal</keyword>
<name>A0A8B7B9C1_ORYAF</name>
<evidence type="ECO:0000256" key="9">
    <source>
        <dbReference type="SAM" id="Phobius"/>
    </source>
</evidence>
<dbReference type="Proteomes" id="UP000694850">
    <property type="component" value="Unplaced"/>
</dbReference>
<evidence type="ECO:0000256" key="5">
    <source>
        <dbReference type="ARBA" id="ARBA00023054"/>
    </source>
</evidence>
<comment type="subcellular location">
    <subcellularLocation>
        <location evidence="1">Membrane</location>
    </subcellularLocation>
</comment>
<feature type="compositionally biased region" description="Low complexity" evidence="8">
    <location>
        <begin position="63"/>
        <end position="78"/>
    </location>
</feature>
<evidence type="ECO:0000256" key="10">
    <source>
        <dbReference type="SAM" id="SignalP"/>
    </source>
</evidence>
<dbReference type="GeneID" id="103211251"/>
<evidence type="ECO:0000313" key="11">
    <source>
        <dbReference type="Proteomes" id="UP000694850"/>
    </source>
</evidence>
<organism evidence="11 12">
    <name type="scientific">Orycteropus afer afer</name>
    <dbReference type="NCBI Taxonomy" id="1230840"/>
    <lineage>
        <taxon>Eukaryota</taxon>
        <taxon>Metazoa</taxon>
        <taxon>Chordata</taxon>
        <taxon>Craniata</taxon>
        <taxon>Vertebrata</taxon>
        <taxon>Euteleostomi</taxon>
        <taxon>Mammalia</taxon>
        <taxon>Eutheria</taxon>
        <taxon>Afrotheria</taxon>
        <taxon>Tubulidentata</taxon>
        <taxon>Orycteropodidae</taxon>
        <taxon>Orycteropus</taxon>
    </lineage>
</organism>
<evidence type="ECO:0000256" key="3">
    <source>
        <dbReference type="ARBA" id="ARBA00022692"/>
    </source>
</evidence>
<evidence type="ECO:0000256" key="8">
    <source>
        <dbReference type="SAM" id="MobiDB-lite"/>
    </source>
</evidence>
<dbReference type="PANTHER" id="PTHR17613">
    <property type="entry name" value="CEREBRAL PROTEIN-11-RELATED"/>
    <property type="match status" value="1"/>
</dbReference>
<evidence type="ECO:0000256" key="6">
    <source>
        <dbReference type="ARBA" id="ARBA00023136"/>
    </source>
</evidence>
<feature type="region of interest" description="Disordered" evidence="8">
    <location>
        <begin position="47"/>
        <end position="84"/>
    </location>
</feature>
<keyword evidence="6 9" id="KW-0472">Membrane</keyword>
<feature type="signal peptide" evidence="10">
    <location>
        <begin position="1"/>
        <end position="29"/>
    </location>
</feature>
<feature type="compositionally biased region" description="Polar residues" evidence="8">
    <location>
        <begin position="49"/>
        <end position="61"/>
    </location>
</feature>
<proteinExistence type="inferred from homology"/>
<dbReference type="RefSeq" id="XP_007955381.1">
    <property type="nucleotide sequence ID" value="XM_007957190.1"/>
</dbReference>
<feature type="coiled-coil region" evidence="7">
    <location>
        <begin position="131"/>
        <end position="165"/>
    </location>
</feature>
<dbReference type="InterPro" id="IPR019394">
    <property type="entry name" value="TEX28/TMCC"/>
</dbReference>
<dbReference type="PANTHER" id="PTHR17613:SF10">
    <property type="entry name" value="TESTIS-SPECIFIC PROTEIN TEX28"/>
    <property type="match status" value="1"/>
</dbReference>
<dbReference type="CTD" id="1527"/>
<accession>A0A8B7B9C1</accession>
<reference evidence="12" key="1">
    <citation type="submission" date="2025-08" db="UniProtKB">
        <authorList>
            <consortium name="RefSeq"/>
        </authorList>
    </citation>
    <scope>IDENTIFICATION</scope>
</reference>
<dbReference type="OrthoDB" id="9047689at2759"/>
<feature type="transmembrane region" description="Helical" evidence="9">
    <location>
        <begin position="354"/>
        <end position="379"/>
    </location>
</feature>
<keyword evidence="5 7" id="KW-0175">Coiled coil</keyword>
<dbReference type="AlphaFoldDB" id="A0A8B7B9C1"/>
<evidence type="ECO:0000256" key="1">
    <source>
        <dbReference type="ARBA" id="ARBA00004370"/>
    </source>
</evidence>
<keyword evidence="11" id="KW-1185">Reference proteome</keyword>
<keyword evidence="3 9" id="KW-0812">Transmembrane</keyword>
<gene>
    <name evidence="12" type="primary">TEX28</name>
</gene>
<dbReference type="GO" id="GO:0016020">
    <property type="term" value="C:membrane"/>
    <property type="evidence" value="ECO:0007669"/>
    <property type="project" value="UniProtKB-SubCell"/>
</dbReference>
<protein>
    <submittedName>
        <fullName evidence="12">Testis-specific protein TEX28</fullName>
    </submittedName>
</protein>
<evidence type="ECO:0000256" key="7">
    <source>
        <dbReference type="SAM" id="Coils"/>
    </source>
</evidence>
<dbReference type="GO" id="GO:0012505">
    <property type="term" value="C:endomembrane system"/>
    <property type="evidence" value="ECO:0007669"/>
    <property type="project" value="TreeGrafter"/>
</dbReference>
<evidence type="ECO:0000256" key="4">
    <source>
        <dbReference type="ARBA" id="ARBA00022989"/>
    </source>
</evidence>
<evidence type="ECO:0000256" key="2">
    <source>
        <dbReference type="ARBA" id="ARBA00008108"/>
    </source>
</evidence>